<name>A0A7S1YZ87_9STRA</name>
<evidence type="ECO:0000313" key="1">
    <source>
        <dbReference type="EMBL" id="CAD9323953.1"/>
    </source>
</evidence>
<gene>
    <name evidence="1" type="ORF">DBRI1063_LOCUS7812</name>
</gene>
<organism evidence="1">
    <name type="scientific">Ditylum brightwellii</name>
    <dbReference type="NCBI Taxonomy" id="49249"/>
    <lineage>
        <taxon>Eukaryota</taxon>
        <taxon>Sar</taxon>
        <taxon>Stramenopiles</taxon>
        <taxon>Ochrophyta</taxon>
        <taxon>Bacillariophyta</taxon>
        <taxon>Mediophyceae</taxon>
        <taxon>Lithodesmiophycidae</taxon>
        <taxon>Lithodesmiales</taxon>
        <taxon>Lithodesmiaceae</taxon>
        <taxon>Ditylum</taxon>
    </lineage>
</organism>
<dbReference type="AlphaFoldDB" id="A0A7S1YZ87"/>
<proteinExistence type="predicted"/>
<reference evidence="1" key="1">
    <citation type="submission" date="2021-01" db="EMBL/GenBank/DDBJ databases">
        <authorList>
            <person name="Corre E."/>
            <person name="Pelletier E."/>
            <person name="Niang G."/>
            <person name="Scheremetjew M."/>
            <person name="Finn R."/>
            <person name="Kale V."/>
            <person name="Holt S."/>
            <person name="Cochrane G."/>
            <person name="Meng A."/>
            <person name="Brown T."/>
            <person name="Cohen L."/>
        </authorList>
    </citation>
    <scope>NUCLEOTIDE SEQUENCE</scope>
    <source>
        <strain evidence="1">Pop2</strain>
    </source>
</reference>
<protein>
    <submittedName>
        <fullName evidence="1">Uncharacterized protein</fullName>
    </submittedName>
</protein>
<accession>A0A7S1YZ87</accession>
<sequence length="146" mass="17076">MQIEYGTQRTEYFHLLGMKECRLGGSGNIVTLFPFLNIFSLSRRSDSVIFSPWERWISFQWVYLFEIFCKDIFEYGWLCFPEKPSMLHSSESALPSNSFWVFMGHIYAFLPYPFPQSEGGVLRGLHHKYGDVRVCYKILTLSGLFG</sequence>
<dbReference type="EMBL" id="HBGN01012267">
    <property type="protein sequence ID" value="CAD9323953.1"/>
    <property type="molecule type" value="Transcribed_RNA"/>
</dbReference>